<evidence type="ECO:0000313" key="4">
    <source>
        <dbReference type="Proteomes" id="UP000319213"/>
    </source>
</evidence>
<gene>
    <name evidence="3" type="ORF">FHX40_1709</name>
</gene>
<evidence type="ECO:0000256" key="2">
    <source>
        <dbReference type="SAM" id="SignalP"/>
    </source>
</evidence>
<accession>A0A543IWT3</accession>
<feature type="signal peptide" evidence="2">
    <location>
        <begin position="1"/>
        <end position="20"/>
    </location>
</feature>
<comment type="caution">
    <text evidence="3">The sequence shown here is derived from an EMBL/GenBank/DDBJ whole genome shotgun (WGS) entry which is preliminary data.</text>
</comment>
<feature type="region of interest" description="Disordered" evidence="1">
    <location>
        <begin position="26"/>
        <end position="59"/>
    </location>
</feature>
<proteinExistence type="predicted"/>
<dbReference type="Proteomes" id="UP000319213">
    <property type="component" value="Unassembled WGS sequence"/>
</dbReference>
<protein>
    <submittedName>
        <fullName evidence="3">LVIVD repeat-containing protein</fullName>
    </submittedName>
</protein>
<name>A0A543IWT3_9ACTN</name>
<reference evidence="3 4" key="1">
    <citation type="submission" date="2019-06" db="EMBL/GenBank/DDBJ databases">
        <title>Sequencing the genomes of 1000 actinobacteria strains.</title>
        <authorList>
            <person name="Klenk H.-P."/>
        </authorList>
    </citation>
    <scope>NUCLEOTIDE SEQUENCE [LARGE SCALE GENOMIC DNA]</scope>
    <source>
        <strain evidence="3 4">DSM 43186</strain>
    </source>
</reference>
<dbReference type="PROSITE" id="PS51257">
    <property type="entry name" value="PROKAR_LIPOPROTEIN"/>
    <property type="match status" value="1"/>
</dbReference>
<dbReference type="SUPFAM" id="SSF75011">
    <property type="entry name" value="3-carboxy-cis,cis-mucoante lactonizing enzyme"/>
    <property type="match status" value="1"/>
</dbReference>
<organism evidence="3 4">
    <name type="scientific">Thermopolyspora flexuosa</name>
    <dbReference type="NCBI Taxonomy" id="103836"/>
    <lineage>
        <taxon>Bacteria</taxon>
        <taxon>Bacillati</taxon>
        <taxon>Actinomycetota</taxon>
        <taxon>Actinomycetes</taxon>
        <taxon>Streptosporangiales</taxon>
        <taxon>Streptosporangiaceae</taxon>
        <taxon>Thermopolyspora</taxon>
    </lineage>
</organism>
<sequence>MRRWRTGAAALLSVGMVALAGCGGGTAGPEPSAQPSVTDGGRTSAAATPEASASGSGVGLSGTALGTSQIGHSANMRLVANVPLGAPFNLRQAWGTDLAFQGDYVFTGNYEGFTIHDVSDPTRPKVVSRVLCPGGQNDISVTGNLLFLSVDDPRADDSCESRPGDVVNGWEGIRIFDISDKANPKYVKSVATKCGSHTHTLVPGKGDDKDKVYLYVSSYGPMPEAANCKPPHDSIAIVEVPLDAPEKAKVVAQPVLFPDGGLAEGEGGGETVETSGCHDITVYPEKDLAAGACLGNGILMDISDPVRPKVLQEVTDTENFSIWHWAIFDNDARHVIFGDELGGGIAPTCDRRTGPTRGANAIYEITEDRRLVRRGFFKIPREQTPRENCVSHNGSLIPVPGRTILVQAWYQGGVSVIDFTDAANPKEIGYFERGPIPASEGDLGGSWSAYYYNGYIYSSDITKGLDVIEINDPLTDPAKNVRLTEFNPQTQTSYPAS</sequence>
<dbReference type="Pfam" id="PF08309">
    <property type="entry name" value="LVIVD"/>
    <property type="match status" value="2"/>
</dbReference>
<evidence type="ECO:0000256" key="1">
    <source>
        <dbReference type="SAM" id="MobiDB-lite"/>
    </source>
</evidence>
<dbReference type="AlphaFoldDB" id="A0A543IWT3"/>
<dbReference type="EMBL" id="VFPQ01000001">
    <property type="protein sequence ID" value="TQM75017.1"/>
    <property type="molecule type" value="Genomic_DNA"/>
</dbReference>
<keyword evidence="2" id="KW-0732">Signal</keyword>
<feature type="compositionally biased region" description="Low complexity" evidence="1">
    <location>
        <begin position="43"/>
        <end position="59"/>
    </location>
</feature>
<keyword evidence="4" id="KW-1185">Reference proteome</keyword>
<feature type="chain" id="PRO_5038751687" evidence="2">
    <location>
        <begin position="21"/>
        <end position="497"/>
    </location>
</feature>
<dbReference type="InterPro" id="IPR013211">
    <property type="entry name" value="LVIVD"/>
</dbReference>
<evidence type="ECO:0000313" key="3">
    <source>
        <dbReference type="EMBL" id="TQM75017.1"/>
    </source>
</evidence>